<comment type="caution">
    <text evidence="2">The sequence shown here is derived from an EMBL/GenBank/DDBJ whole genome shotgun (WGS) entry which is preliminary data.</text>
</comment>
<keyword evidence="1" id="KW-1133">Transmembrane helix</keyword>
<keyword evidence="3" id="KW-1185">Reference proteome</keyword>
<feature type="transmembrane region" description="Helical" evidence="1">
    <location>
        <begin position="65"/>
        <end position="94"/>
    </location>
</feature>
<evidence type="ECO:0000313" key="2">
    <source>
        <dbReference type="EMBL" id="TDP85548.1"/>
    </source>
</evidence>
<dbReference type="EMBL" id="SNXY01000007">
    <property type="protein sequence ID" value="TDP85548.1"/>
    <property type="molecule type" value="Genomic_DNA"/>
</dbReference>
<proteinExistence type="predicted"/>
<feature type="transmembrane region" description="Helical" evidence="1">
    <location>
        <begin position="6"/>
        <end position="28"/>
    </location>
</feature>
<keyword evidence="1" id="KW-0812">Transmembrane</keyword>
<keyword evidence="1" id="KW-0472">Membrane</keyword>
<dbReference type="Pfam" id="PF05437">
    <property type="entry name" value="AzlD"/>
    <property type="match status" value="1"/>
</dbReference>
<organism evidence="2 3">
    <name type="scientific">Oharaeibacter diazotrophicus</name>
    <dbReference type="NCBI Taxonomy" id="1920512"/>
    <lineage>
        <taxon>Bacteria</taxon>
        <taxon>Pseudomonadati</taxon>
        <taxon>Pseudomonadota</taxon>
        <taxon>Alphaproteobacteria</taxon>
        <taxon>Hyphomicrobiales</taxon>
        <taxon>Pleomorphomonadaceae</taxon>
        <taxon>Oharaeibacter</taxon>
    </lineage>
</organism>
<dbReference type="InterPro" id="IPR008407">
    <property type="entry name" value="Brnchd-chn_aa_trnsp_AzlD"/>
</dbReference>
<evidence type="ECO:0000313" key="3">
    <source>
        <dbReference type="Proteomes" id="UP000294547"/>
    </source>
</evidence>
<accession>A0A4V3CWA3</accession>
<dbReference type="RefSeq" id="WP_126541386.1">
    <property type="nucleotide sequence ID" value="NZ_BSPM01000004.1"/>
</dbReference>
<dbReference type="Proteomes" id="UP000294547">
    <property type="component" value="Unassembled WGS sequence"/>
</dbReference>
<evidence type="ECO:0000256" key="1">
    <source>
        <dbReference type="SAM" id="Phobius"/>
    </source>
</evidence>
<dbReference type="OrthoDB" id="8020840at2"/>
<dbReference type="AlphaFoldDB" id="A0A4V3CWA3"/>
<gene>
    <name evidence="2" type="ORF">EDD54_2402</name>
</gene>
<sequence length="99" mass="9986">MTIDPHNLLAILAMGLATYATRVAGLFLAGRLPRTGRVRIALDALPPAVLTAVIAPALVEGPAEAVAGAVTALLAFRLPLIATVAIGVAVVAGLRAIGW</sequence>
<feature type="transmembrane region" description="Helical" evidence="1">
    <location>
        <begin position="40"/>
        <end position="59"/>
    </location>
</feature>
<protein>
    <submittedName>
        <fullName evidence="2">Putative membrane protein</fullName>
    </submittedName>
</protein>
<name>A0A4V3CWA3_9HYPH</name>
<reference evidence="2 3" key="1">
    <citation type="submission" date="2019-03" db="EMBL/GenBank/DDBJ databases">
        <title>Genomic Encyclopedia of Type Strains, Phase IV (KMG-IV): sequencing the most valuable type-strain genomes for metagenomic binning, comparative biology and taxonomic classification.</title>
        <authorList>
            <person name="Goeker M."/>
        </authorList>
    </citation>
    <scope>NUCLEOTIDE SEQUENCE [LARGE SCALE GENOMIC DNA]</scope>
    <source>
        <strain evidence="2 3">DSM 102969</strain>
    </source>
</reference>